<dbReference type="EMBL" id="CP036266">
    <property type="protein sequence ID" value="QDT18760.1"/>
    <property type="molecule type" value="Genomic_DNA"/>
</dbReference>
<accession>A0A517PHA2</accession>
<dbReference type="AlphaFoldDB" id="A0A517PHA2"/>
<dbReference type="Gene3D" id="2.60.120.620">
    <property type="entry name" value="q2cbj1_9rhob like domain"/>
    <property type="match status" value="1"/>
</dbReference>
<evidence type="ECO:0000313" key="3">
    <source>
        <dbReference type="Proteomes" id="UP000320421"/>
    </source>
</evidence>
<name>A0A517PHA2_9PLAN</name>
<sequence>MVTSLFSSEEIERFQRDGFVVVESLFSEEEVALLGQIGRADLAMQQATFSRADGEGGAVKLSVENEVGEDIYGAIAAGHRVVDRMEELLGDEVYHYHHKMIQKEAKVGGAWAWHQDYGYWYNNGCLFPDMASCMIAVDRATQENGCLQVLKGSHLMGRMNHGKVGDQTGADPERVAAACERFELVYCTLEPGSAIFFHSNLLHRSDQNKSDHPRWGFICCYNTKHNDPYKESRHPQYTPLTKRDDADVLKIGHAQWEQIQADSSL</sequence>
<dbReference type="OrthoDB" id="9791262at2"/>
<reference evidence="2 3" key="1">
    <citation type="submission" date="2019-02" db="EMBL/GenBank/DDBJ databases">
        <title>Deep-cultivation of Planctomycetes and their phenomic and genomic characterization uncovers novel biology.</title>
        <authorList>
            <person name="Wiegand S."/>
            <person name="Jogler M."/>
            <person name="Boedeker C."/>
            <person name="Pinto D."/>
            <person name="Vollmers J."/>
            <person name="Rivas-Marin E."/>
            <person name="Kohn T."/>
            <person name="Peeters S.H."/>
            <person name="Heuer A."/>
            <person name="Rast P."/>
            <person name="Oberbeckmann S."/>
            <person name="Bunk B."/>
            <person name="Jeske O."/>
            <person name="Meyerdierks A."/>
            <person name="Storesund J.E."/>
            <person name="Kallscheuer N."/>
            <person name="Luecker S."/>
            <person name="Lage O.M."/>
            <person name="Pohl T."/>
            <person name="Merkel B.J."/>
            <person name="Hornburger P."/>
            <person name="Mueller R.-W."/>
            <person name="Bruemmer F."/>
            <person name="Labrenz M."/>
            <person name="Spormann A.M."/>
            <person name="Op den Camp H."/>
            <person name="Overmann J."/>
            <person name="Amann R."/>
            <person name="Jetten M.S.M."/>
            <person name="Mascher T."/>
            <person name="Medema M.H."/>
            <person name="Devos D.P."/>
            <person name="Kaster A.-K."/>
            <person name="Ovreas L."/>
            <person name="Rohde M."/>
            <person name="Galperin M.Y."/>
            <person name="Jogler C."/>
        </authorList>
    </citation>
    <scope>NUCLEOTIDE SEQUENCE [LARGE SCALE GENOMIC DNA]</scope>
    <source>
        <strain evidence="2 3">HG66A1</strain>
    </source>
</reference>
<dbReference type="SUPFAM" id="SSF51197">
    <property type="entry name" value="Clavaminate synthase-like"/>
    <property type="match status" value="1"/>
</dbReference>
<organism evidence="2 3">
    <name type="scientific">Gimesia chilikensis</name>
    <dbReference type="NCBI Taxonomy" id="2605989"/>
    <lineage>
        <taxon>Bacteria</taxon>
        <taxon>Pseudomonadati</taxon>
        <taxon>Planctomycetota</taxon>
        <taxon>Planctomycetia</taxon>
        <taxon>Planctomycetales</taxon>
        <taxon>Planctomycetaceae</taxon>
        <taxon>Gimesia</taxon>
    </lineage>
</organism>
<proteinExistence type="predicted"/>
<dbReference type="RefSeq" id="WP_145180535.1">
    <property type="nucleotide sequence ID" value="NZ_CP036266.1"/>
</dbReference>
<protein>
    <submittedName>
        <fullName evidence="2">Phytanoyl-CoA dioxygenase (PhyH)</fullName>
    </submittedName>
</protein>
<dbReference type="PANTHER" id="PTHR20883:SF48">
    <property type="entry name" value="ECTOINE DIOXYGENASE"/>
    <property type="match status" value="1"/>
</dbReference>
<dbReference type="GO" id="GO:0016706">
    <property type="term" value="F:2-oxoglutarate-dependent dioxygenase activity"/>
    <property type="evidence" value="ECO:0007669"/>
    <property type="project" value="UniProtKB-ARBA"/>
</dbReference>
<keyword evidence="2" id="KW-0223">Dioxygenase</keyword>
<dbReference type="GO" id="GO:0005506">
    <property type="term" value="F:iron ion binding"/>
    <property type="evidence" value="ECO:0007669"/>
    <property type="project" value="UniProtKB-ARBA"/>
</dbReference>
<gene>
    <name evidence="2" type="ORF">HG66A1_05220</name>
</gene>
<keyword evidence="2" id="KW-0560">Oxidoreductase</keyword>
<comment type="cofactor">
    <cofactor evidence="1">
        <name>Fe(2+)</name>
        <dbReference type="ChEBI" id="CHEBI:29033"/>
    </cofactor>
</comment>
<evidence type="ECO:0000313" key="2">
    <source>
        <dbReference type="EMBL" id="QDT18760.1"/>
    </source>
</evidence>
<evidence type="ECO:0000256" key="1">
    <source>
        <dbReference type="ARBA" id="ARBA00001954"/>
    </source>
</evidence>
<dbReference type="InterPro" id="IPR008775">
    <property type="entry name" value="Phytyl_CoA_dOase-like"/>
</dbReference>
<dbReference type="Proteomes" id="UP000320421">
    <property type="component" value="Chromosome"/>
</dbReference>
<dbReference type="Pfam" id="PF05721">
    <property type="entry name" value="PhyH"/>
    <property type="match status" value="1"/>
</dbReference>
<keyword evidence="3" id="KW-1185">Reference proteome</keyword>
<dbReference type="PANTHER" id="PTHR20883">
    <property type="entry name" value="PHYTANOYL-COA DIOXYGENASE DOMAIN CONTAINING 1"/>
    <property type="match status" value="1"/>
</dbReference>